<protein>
    <submittedName>
        <fullName evidence="5">Helix-turn-helix transcriptional regulator</fullName>
    </submittedName>
</protein>
<evidence type="ECO:0000256" key="1">
    <source>
        <dbReference type="ARBA" id="ARBA00023015"/>
    </source>
</evidence>
<dbReference type="PROSITE" id="PS00041">
    <property type="entry name" value="HTH_ARAC_FAMILY_1"/>
    <property type="match status" value="1"/>
</dbReference>
<proteinExistence type="predicted"/>
<keyword evidence="2" id="KW-0238">DNA-binding</keyword>
<dbReference type="InterPro" id="IPR018062">
    <property type="entry name" value="HTH_AraC-typ_CS"/>
</dbReference>
<dbReference type="InterPro" id="IPR053142">
    <property type="entry name" value="PchR_regulatory_protein"/>
</dbReference>
<dbReference type="PANTHER" id="PTHR47893">
    <property type="entry name" value="REGULATORY PROTEIN PCHR"/>
    <property type="match status" value="1"/>
</dbReference>
<dbReference type="GO" id="GO:0043565">
    <property type="term" value="F:sequence-specific DNA binding"/>
    <property type="evidence" value="ECO:0007669"/>
    <property type="project" value="InterPro"/>
</dbReference>
<dbReference type="RefSeq" id="WP_316432893.1">
    <property type="nucleotide sequence ID" value="NZ_CP053586.1"/>
</dbReference>
<gene>
    <name evidence="5" type="ORF">HJG54_01245</name>
</gene>
<organism evidence="5">
    <name type="scientific">Leptolyngbya sp. NK1-12</name>
    <dbReference type="NCBI Taxonomy" id="2547451"/>
    <lineage>
        <taxon>Bacteria</taxon>
        <taxon>Bacillati</taxon>
        <taxon>Cyanobacteriota</taxon>
        <taxon>Cyanophyceae</taxon>
        <taxon>Leptolyngbyales</taxon>
        <taxon>Leptolyngbyaceae</taxon>
        <taxon>Leptolyngbya group</taxon>
        <taxon>Leptolyngbya</taxon>
    </lineage>
</organism>
<dbReference type="EMBL" id="CP053586">
    <property type="protein sequence ID" value="WNZ21631.1"/>
    <property type="molecule type" value="Genomic_DNA"/>
</dbReference>
<dbReference type="GO" id="GO:0003700">
    <property type="term" value="F:DNA-binding transcription factor activity"/>
    <property type="evidence" value="ECO:0007669"/>
    <property type="project" value="InterPro"/>
</dbReference>
<dbReference type="SUPFAM" id="SSF46689">
    <property type="entry name" value="Homeodomain-like"/>
    <property type="match status" value="2"/>
</dbReference>
<dbReference type="SMART" id="SM00342">
    <property type="entry name" value="HTH_ARAC"/>
    <property type="match status" value="1"/>
</dbReference>
<name>A0AA97AGB2_9CYAN</name>
<accession>A0AA97AGB2</accession>
<evidence type="ECO:0000256" key="3">
    <source>
        <dbReference type="ARBA" id="ARBA00023163"/>
    </source>
</evidence>
<evidence type="ECO:0000256" key="2">
    <source>
        <dbReference type="ARBA" id="ARBA00023125"/>
    </source>
</evidence>
<sequence>MTSLLNEQELLELRQSSSHREVSHNTNGFDYTERIEFQFAKEHYQLAHLRPGLCLEIIDDHYYKDFSLQPDHSEFNCLVAKFYISGRYKVLTPNVPNIPEEYIEQAGYNYLLFLPDIQETELYFANQHCQMIRIEIDPKLLATHTLENSRLPWTLQQLLKGNLEHCFHQTLGRTTAAMELTLRQLLNCPYQGMTKRIYLESKILELLALQIHQWTEHNTEHSSYSCRSLHPGDIERLHHAKEILLQNFDNPPSLLDLARQVGLNDYKLKQGFRQVFGTTVFGYLQMHRMKYAQQLLTQRELSVAGVAQLVGYASQSRFCDAFKRQFGVSPREYRTRLRG</sequence>
<dbReference type="PROSITE" id="PS01124">
    <property type="entry name" value="HTH_ARAC_FAMILY_2"/>
    <property type="match status" value="1"/>
</dbReference>
<dbReference type="Gene3D" id="1.10.10.60">
    <property type="entry name" value="Homeodomain-like"/>
    <property type="match status" value="2"/>
</dbReference>
<dbReference type="InterPro" id="IPR020449">
    <property type="entry name" value="Tscrpt_reg_AraC-type_HTH"/>
</dbReference>
<dbReference type="PRINTS" id="PR00032">
    <property type="entry name" value="HTHARAC"/>
</dbReference>
<evidence type="ECO:0000259" key="4">
    <source>
        <dbReference type="PROSITE" id="PS01124"/>
    </source>
</evidence>
<reference evidence="5" key="1">
    <citation type="submission" date="2020-05" db="EMBL/GenBank/DDBJ databases">
        <authorList>
            <person name="Zhu T."/>
            <person name="Keshari N."/>
            <person name="Lu X."/>
        </authorList>
    </citation>
    <scope>NUCLEOTIDE SEQUENCE</scope>
    <source>
        <strain evidence="5">NK1-12</strain>
    </source>
</reference>
<dbReference type="InterPro" id="IPR009057">
    <property type="entry name" value="Homeodomain-like_sf"/>
</dbReference>
<dbReference type="AlphaFoldDB" id="A0AA97AGB2"/>
<dbReference type="PANTHER" id="PTHR47893:SF1">
    <property type="entry name" value="REGULATORY PROTEIN PCHR"/>
    <property type="match status" value="1"/>
</dbReference>
<dbReference type="InterPro" id="IPR018060">
    <property type="entry name" value="HTH_AraC"/>
</dbReference>
<keyword evidence="1" id="KW-0805">Transcription regulation</keyword>
<evidence type="ECO:0000313" key="5">
    <source>
        <dbReference type="EMBL" id="WNZ21631.1"/>
    </source>
</evidence>
<dbReference type="Pfam" id="PF12833">
    <property type="entry name" value="HTH_18"/>
    <property type="match status" value="1"/>
</dbReference>
<keyword evidence="3" id="KW-0804">Transcription</keyword>
<feature type="domain" description="HTH araC/xylS-type" evidence="4">
    <location>
        <begin position="238"/>
        <end position="336"/>
    </location>
</feature>